<evidence type="ECO:0000256" key="7">
    <source>
        <dbReference type="SAM" id="MobiDB-lite"/>
    </source>
</evidence>
<dbReference type="PANTHER" id="PTHR11101:SF80">
    <property type="entry name" value="PHOSPHATE TRANSPORTER"/>
    <property type="match status" value="1"/>
</dbReference>
<dbReference type="Proteomes" id="UP000010478">
    <property type="component" value="Chromosome"/>
</dbReference>
<evidence type="ECO:0000256" key="3">
    <source>
        <dbReference type="ARBA" id="ARBA00022692"/>
    </source>
</evidence>
<keyword evidence="4 6" id="KW-1133">Transmembrane helix</keyword>
<feature type="transmembrane region" description="Helical" evidence="6">
    <location>
        <begin position="233"/>
        <end position="254"/>
    </location>
</feature>
<gene>
    <name evidence="8" type="ORF">Osc7112_1059</name>
</gene>
<dbReference type="KEGG" id="oni:Osc7112_1059"/>
<feature type="transmembrane region" description="Helical" evidence="6">
    <location>
        <begin position="17"/>
        <end position="37"/>
    </location>
</feature>
<proteinExistence type="inferred from homology"/>
<evidence type="ECO:0000256" key="6">
    <source>
        <dbReference type="RuleBase" id="RU363058"/>
    </source>
</evidence>
<feature type="compositionally biased region" description="Basic and acidic residues" evidence="7">
    <location>
        <begin position="265"/>
        <end position="274"/>
    </location>
</feature>
<name>K9VDS0_9CYAN</name>
<feature type="transmembrane region" description="Helical" evidence="6">
    <location>
        <begin position="193"/>
        <end position="213"/>
    </location>
</feature>
<dbReference type="PATRIC" id="fig|179408.3.peg.1296"/>
<feature type="transmembrane region" description="Helical" evidence="6">
    <location>
        <begin position="128"/>
        <end position="146"/>
    </location>
</feature>
<accession>K9VDS0</accession>
<evidence type="ECO:0000256" key="2">
    <source>
        <dbReference type="ARBA" id="ARBA00022448"/>
    </source>
</evidence>
<dbReference type="EMBL" id="CP003614">
    <property type="protein sequence ID" value="AFZ05612.1"/>
    <property type="molecule type" value="Genomic_DNA"/>
</dbReference>
<dbReference type="PANTHER" id="PTHR11101">
    <property type="entry name" value="PHOSPHATE TRANSPORTER"/>
    <property type="match status" value="1"/>
</dbReference>
<evidence type="ECO:0000313" key="8">
    <source>
        <dbReference type="EMBL" id="AFZ05612.1"/>
    </source>
</evidence>
<feature type="transmembrane region" description="Helical" evidence="6">
    <location>
        <begin position="97"/>
        <end position="116"/>
    </location>
</feature>
<keyword evidence="9" id="KW-1185">Reference proteome</keyword>
<dbReference type="GO" id="GO:0016020">
    <property type="term" value="C:membrane"/>
    <property type="evidence" value="ECO:0007669"/>
    <property type="project" value="UniProtKB-SubCell"/>
</dbReference>
<evidence type="ECO:0000256" key="4">
    <source>
        <dbReference type="ARBA" id="ARBA00022989"/>
    </source>
</evidence>
<keyword evidence="3 6" id="KW-0812">Transmembrane</keyword>
<evidence type="ECO:0000256" key="1">
    <source>
        <dbReference type="ARBA" id="ARBA00004141"/>
    </source>
</evidence>
<dbReference type="GO" id="GO:0005315">
    <property type="term" value="F:phosphate transmembrane transporter activity"/>
    <property type="evidence" value="ECO:0007669"/>
    <property type="project" value="InterPro"/>
</dbReference>
<feature type="transmembrane region" description="Helical" evidence="6">
    <location>
        <begin position="429"/>
        <end position="453"/>
    </location>
</feature>
<feature type="region of interest" description="Disordered" evidence="7">
    <location>
        <begin position="265"/>
        <end position="284"/>
    </location>
</feature>
<dbReference type="STRING" id="179408.Osc7112_1059"/>
<dbReference type="GO" id="GO:0035435">
    <property type="term" value="P:phosphate ion transmembrane transport"/>
    <property type="evidence" value="ECO:0007669"/>
    <property type="project" value="TreeGrafter"/>
</dbReference>
<feature type="transmembrane region" description="Helical" evidence="6">
    <location>
        <begin position="339"/>
        <end position="360"/>
    </location>
</feature>
<keyword evidence="6" id="KW-0592">Phosphate transport</keyword>
<dbReference type="AlphaFoldDB" id="K9VDS0"/>
<keyword evidence="5 6" id="KW-0472">Membrane</keyword>
<dbReference type="RefSeq" id="WP_015174939.1">
    <property type="nucleotide sequence ID" value="NC_019729.1"/>
</dbReference>
<evidence type="ECO:0000256" key="5">
    <source>
        <dbReference type="ARBA" id="ARBA00023136"/>
    </source>
</evidence>
<keyword evidence="2 6" id="KW-0813">Transport</keyword>
<feature type="transmembrane region" description="Helical" evidence="6">
    <location>
        <begin position="58"/>
        <end position="77"/>
    </location>
</feature>
<dbReference type="Pfam" id="PF01384">
    <property type="entry name" value="PHO4"/>
    <property type="match status" value="1"/>
</dbReference>
<protein>
    <recommendedName>
        <fullName evidence="6">Phosphate transporter</fullName>
    </recommendedName>
</protein>
<comment type="similarity">
    <text evidence="6">Belongs to the inorganic phosphate transporter (PiT) (TC 2.A.20) family.</text>
</comment>
<dbReference type="HOGENOM" id="CLU_015355_3_3_3"/>
<reference evidence="8 9" key="1">
    <citation type="submission" date="2012-05" db="EMBL/GenBank/DDBJ databases">
        <title>Finished chromosome of genome of Oscillatoria sp. PCC 7112.</title>
        <authorList>
            <consortium name="US DOE Joint Genome Institute"/>
            <person name="Gugger M."/>
            <person name="Coursin T."/>
            <person name="Rippka R."/>
            <person name="Tandeau De Marsac N."/>
            <person name="Huntemann M."/>
            <person name="Wei C.-L."/>
            <person name="Han J."/>
            <person name="Detter J.C."/>
            <person name="Han C."/>
            <person name="Tapia R."/>
            <person name="Davenport K."/>
            <person name="Daligault H."/>
            <person name="Erkkila T."/>
            <person name="Gu W."/>
            <person name="Munk A.C.C."/>
            <person name="Teshima H."/>
            <person name="Xu Y."/>
            <person name="Chain P."/>
            <person name="Chen A."/>
            <person name="Krypides N."/>
            <person name="Mavromatis K."/>
            <person name="Markowitz V."/>
            <person name="Szeto E."/>
            <person name="Ivanova N."/>
            <person name="Mikhailova N."/>
            <person name="Ovchinnikova G."/>
            <person name="Pagani I."/>
            <person name="Pati A."/>
            <person name="Goodwin L."/>
            <person name="Peters L."/>
            <person name="Pitluck S."/>
            <person name="Woyke T."/>
            <person name="Kerfeld C."/>
        </authorList>
    </citation>
    <scope>NUCLEOTIDE SEQUENCE [LARGE SCALE GENOMIC DNA]</scope>
    <source>
        <strain evidence="8 9">PCC 7112</strain>
    </source>
</reference>
<dbReference type="InterPro" id="IPR001204">
    <property type="entry name" value="Phos_transporter"/>
</dbReference>
<dbReference type="eggNOG" id="COG0306">
    <property type="taxonomic scope" value="Bacteria"/>
</dbReference>
<feature type="transmembrane region" description="Helical" evidence="6">
    <location>
        <begin position="158"/>
        <end position="181"/>
    </location>
</feature>
<evidence type="ECO:0000313" key="9">
    <source>
        <dbReference type="Proteomes" id="UP000010478"/>
    </source>
</evidence>
<sequence length="459" mass="47554" precursor="true">MPVLCQKISMLDSSGVVFLQLGAMAALALYVAANLGANDVANSMGTSVGSKALTLQQAIIVAGILEFSGAVLFGQGVSETLATGVVNAQVFAAQPQVFLIGMVSVLIACGIWLQIATSRGLPVSSSHAVVGAIAGFSCVAAGINAVDWRTIGTISLTWLATPVASGALAALFYSGVKYWILDRPDPLFQLREWIPWLSAAMLSVFGIIVLPSVVDVALVQTGAIAAAHDRFGWNLPIHDIVIGIGSIGAIGLTLNSWKKLESVENEKDRGEKAEGISTKSSPTPKLGHSLIEQQMARFQVLSACFVAFSHGSNDVGNAVAPLAAIAYIRRTGSFPSEDFSVPLWILVVGGAGIVIGLAIWGKNVIATVGEKIIELQPSGGFCAELATATTVLLASRCGLPVSTSHALVGAVVGVGLIKAWKTVRWETLLSIGSAWVVTIPIAAGLGAIIFSIAQSLGQF</sequence>
<comment type="subcellular location">
    <subcellularLocation>
        <location evidence="1 6">Membrane</location>
        <topology evidence="1 6">Multi-pass membrane protein</topology>
    </subcellularLocation>
</comment>
<organism evidence="8 9">
    <name type="scientific">Phormidium nigroviride PCC 7112</name>
    <dbReference type="NCBI Taxonomy" id="179408"/>
    <lineage>
        <taxon>Bacteria</taxon>
        <taxon>Bacillati</taxon>
        <taxon>Cyanobacteriota</taxon>
        <taxon>Cyanophyceae</taxon>
        <taxon>Oscillatoriophycideae</taxon>
        <taxon>Oscillatoriales</taxon>
        <taxon>Oscillatoriaceae</taxon>
        <taxon>Phormidium</taxon>
    </lineage>
</organism>